<evidence type="ECO:0000313" key="3">
    <source>
        <dbReference type="Proteomes" id="UP000233556"/>
    </source>
</evidence>
<dbReference type="AlphaFoldDB" id="A0A2I0UH98"/>
<feature type="region of interest" description="Disordered" evidence="1">
    <location>
        <begin position="1"/>
        <end position="25"/>
    </location>
</feature>
<name>A0A2I0UH98_LIMLA</name>
<gene>
    <name evidence="2" type="ORF">llap_4334</name>
</gene>
<organism evidence="2 3">
    <name type="scientific">Limosa lapponica baueri</name>
    <dbReference type="NCBI Taxonomy" id="1758121"/>
    <lineage>
        <taxon>Eukaryota</taxon>
        <taxon>Metazoa</taxon>
        <taxon>Chordata</taxon>
        <taxon>Craniata</taxon>
        <taxon>Vertebrata</taxon>
        <taxon>Euteleostomi</taxon>
        <taxon>Archelosauria</taxon>
        <taxon>Archosauria</taxon>
        <taxon>Dinosauria</taxon>
        <taxon>Saurischia</taxon>
        <taxon>Theropoda</taxon>
        <taxon>Coelurosauria</taxon>
        <taxon>Aves</taxon>
        <taxon>Neognathae</taxon>
        <taxon>Neoaves</taxon>
        <taxon>Charadriiformes</taxon>
        <taxon>Scolopacidae</taxon>
        <taxon>Limosa</taxon>
    </lineage>
</organism>
<dbReference type="EMBL" id="KZ505763">
    <property type="protein sequence ID" value="PKU45390.1"/>
    <property type="molecule type" value="Genomic_DNA"/>
</dbReference>
<sequence length="71" mass="7464">MADQELFGAQPQPAAARNGALDDAEEDPAAAFLAQQENEIAGIENDEGYDILEDGEVPDDLDLGAGIAFML</sequence>
<dbReference type="Proteomes" id="UP000233556">
    <property type="component" value="Unassembled WGS sequence"/>
</dbReference>
<evidence type="ECO:0000313" key="2">
    <source>
        <dbReference type="EMBL" id="PKU45390.1"/>
    </source>
</evidence>
<keyword evidence="3" id="KW-1185">Reference proteome</keyword>
<reference evidence="3" key="2">
    <citation type="submission" date="2017-12" db="EMBL/GenBank/DDBJ databases">
        <title>Genome sequence of the Bar-tailed Godwit (Limosa lapponica baueri).</title>
        <authorList>
            <person name="Lima N.C.B."/>
            <person name="Parody-Merino A.M."/>
            <person name="Battley P.F."/>
            <person name="Fidler A.E."/>
            <person name="Prosdocimi F."/>
        </authorList>
    </citation>
    <scope>NUCLEOTIDE SEQUENCE [LARGE SCALE GENOMIC DNA]</scope>
</reference>
<protein>
    <submittedName>
        <fullName evidence="2">Clathrin light polypeptide variant 1a</fullName>
    </submittedName>
</protein>
<dbReference type="OrthoDB" id="5512at2759"/>
<evidence type="ECO:0000256" key="1">
    <source>
        <dbReference type="SAM" id="MobiDB-lite"/>
    </source>
</evidence>
<proteinExistence type="predicted"/>
<reference evidence="3" key="1">
    <citation type="submission" date="2017-11" db="EMBL/GenBank/DDBJ databases">
        <authorList>
            <person name="Lima N.C."/>
            <person name="Parody-Merino A.M."/>
            <person name="Battley P.F."/>
            <person name="Fidler A.E."/>
            <person name="Prosdocimi F."/>
        </authorList>
    </citation>
    <scope>NUCLEOTIDE SEQUENCE [LARGE SCALE GENOMIC DNA]</scope>
</reference>
<accession>A0A2I0UH98</accession>